<evidence type="ECO:0000259" key="6">
    <source>
        <dbReference type="PROSITE" id="PS51935"/>
    </source>
</evidence>
<evidence type="ECO:0000256" key="5">
    <source>
        <dbReference type="SAM" id="SignalP"/>
    </source>
</evidence>
<organism evidence="7 8">
    <name type="scientific">Sporosarcina ureae</name>
    <dbReference type="NCBI Taxonomy" id="1571"/>
    <lineage>
        <taxon>Bacteria</taxon>
        <taxon>Bacillati</taxon>
        <taxon>Bacillota</taxon>
        <taxon>Bacilli</taxon>
        <taxon>Bacillales</taxon>
        <taxon>Caryophanaceae</taxon>
        <taxon>Sporosarcina</taxon>
    </lineage>
</organism>
<keyword evidence="3 7" id="KW-0378">Hydrolase</keyword>
<dbReference type="Proteomes" id="UP000192486">
    <property type="component" value="Chromosome"/>
</dbReference>
<dbReference type="EMBL" id="CP015108">
    <property type="protein sequence ID" value="ARF15040.1"/>
    <property type="molecule type" value="Genomic_DNA"/>
</dbReference>
<keyword evidence="2" id="KW-0645">Protease</keyword>
<feature type="domain" description="NlpC/P60" evidence="6">
    <location>
        <begin position="29"/>
        <end position="150"/>
    </location>
</feature>
<dbReference type="InterPro" id="IPR051202">
    <property type="entry name" value="Peptidase_C40"/>
</dbReference>
<keyword evidence="8" id="KW-1185">Reference proteome</keyword>
<evidence type="ECO:0000256" key="3">
    <source>
        <dbReference type="ARBA" id="ARBA00022801"/>
    </source>
</evidence>
<feature type="chain" id="PRO_5045595653" evidence="5">
    <location>
        <begin position="29"/>
        <end position="152"/>
    </location>
</feature>
<keyword evidence="4" id="KW-0788">Thiol protease</keyword>
<dbReference type="GO" id="GO:0016787">
    <property type="term" value="F:hydrolase activity"/>
    <property type="evidence" value="ECO:0007669"/>
    <property type="project" value="UniProtKB-KW"/>
</dbReference>
<evidence type="ECO:0000313" key="8">
    <source>
        <dbReference type="Proteomes" id="UP000192486"/>
    </source>
</evidence>
<reference evidence="7 8" key="1">
    <citation type="submission" date="2016-04" db="EMBL/GenBank/DDBJ databases">
        <title>Comparative Genomics and Epigenetics of Sporosarcina ureae.</title>
        <authorList>
            <person name="Oliver A.S."/>
            <person name="Cooper K.K."/>
        </authorList>
    </citation>
    <scope>NUCLEOTIDE SEQUENCE [LARGE SCALE GENOMIC DNA]</scope>
    <source>
        <strain evidence="7 8">S204</strain>
    </source>
</reference>
<evidence type="ECO:0000256" key="1">
    <source>
        <dbReference type="ARBA" id="ARBA00007074"/>
    </source>
</evidence>
<dbReference type="PANTHER" id="PTHR47053:SF1">
    <property type="entry name" value="MUREIN DD-ENDOPEPTIDASE MEPH-RELATED"/>
    <property type="match status" value="1"/>
</dbReference>
<dbReference type="InterPro" id="IPR000064">
    <property type="entry name" value="NLP_P60_dom"/>
</dbReference>
<name>A0ABN4YT70_SPOUR</name>
<dbReference type="RefSeq" id="WP_029052579.1">
    <property type="nucleotide sequence ID" value="NZ_CP015108.1"/>
</dbReference>
<gene>
    <name evidence="7" type="ORF">SporoS204_13320</name>
</gene>
<accession>A0ABN4YT70</accession>
<dbReference type="PANTHER" id="PTHR47053">
    <property type="entry name" value="MUREIN DD-ENDOPEPTIDASE MEPH-RELATED"/>
    <property type="match status" value="1"/>
</dbReference>
<feature type="signal peptide" evidence="5">
    <location>
        <begin position="1"/>
        <end position="28"/>
    </location>
</feature>
<comment type="similarity">
    <text evidence="1">Belongs to the peptidase C40 family.</text>
</comment>
<dbReference type="Gene3D" id="3.90.1720.10">
    <property type="entry name" value="endopeptidase domain like (from Nostoc punctiforme)"/>
    <property type="match status" value="1"/>
</dbReference>
<evidence type="ECO:0000313" key="7">
    <source>
        <dbReference type="EMBL" id="ARF15040.1"/>
    </source>
</evidence>
<sequence>MNLFQKIISVLALSTLLIVSPFAGQADAAGKTTNITKTATSLTGIKYRYGGTTRAGFDCSGYVGYVFKKNGLKVARTSRAMYASGRAVKKSSLRNGDLVFFNTTGRGVSHVGIYVGNGKFAHASTSKGVRVDKVNDSYWGKRYIGAKRVAGI</sequence>
<dbReference type="InterPro" id="IPR038765">
    <property type="entry name" value="Papain-like_cys_pep_sf"/>
</dbReference>
<dbReference type="SUPFAM" id="SSF54001">
    <property type="entry name" value="Cysteine proteinases"/>
    <property type="match status" value="1"/>
</dbReference>
<keyword evidence="5" id="KW-0732">Signal</keyword>
<evidence type="ECO:0000256" key="2">
    <source>
        <dbReference type="ARBA" id="ARBA00022670"/>
    </source>
</evidence>
<proteinExistence type="inferred from homology"/>
<evidence type="ECO:0000256" key="4">
    <source>
        <dbReference type="ARBA" id="ARBA00022807"/>
    </source>
</evidence>
<protein>
    <submittedName>
        <fullName evidence="7">Hydrolase</fullName>
    </submittedName>
</protein>
<dbReference type="Pfam" id="PF00877">
    <property type="entry name" value="NLPC_P60"/>
    <property type="match status" value="1"/>
</dbReference>
<dbReference type="PROSITE" id="PS51935">
    <property type="entry name" value="NLPC_P60"/>
    <property type="match status" value="1"/>
</dbReference>